<dbReference type="Pfam" id="PF04389">
    <property type="entry name" value="Peptidase_M28"/>
    <property type="match status" value="1"/>
</dbReference>
<evidence type="ECO:0000313" key="8">
    <source>
        <dbReference type="EMBL" id="QVM85845.1"/>
    </source>
</evidence>
<dbReference type="InterPro" id="IPR007484">
    <property type="entry name" value="Peptidase_M28"/>
</dbReference>
<keyword evidence="6" id="KW-0862">Zinc</keyword>
<evidence type="ECO:0000256" key="1">
    <source>
        <dbReference type="ARBA" id="ARBA00022438"/>
    </source>
</evidence>
<keyword evidence="2" id="KW-0645">Protease</keyword>
<dbReference type="EMBL" id="CP054856">
    <property type="protein sequence ID" value="QVM85845.1"/>
    <property type="molecule type" value="Genomic_DNA"/>
</dbReference>
<evidence type="ECO:0000256" key="6">
    <source>
        <dbReference type="ARBA" id="ARBA00022833"/>
    </source>
</evidence>
<keyword evidence="5" id="KW-0378">Hydrolase</keyword>
<keyword evidence="3" id="KW-0479">Metal-binding</keyword>
<name>A0ABX8E9I1_9SPHN</name>
<dbReference type="PANTHER" id="PTHR12147">
    <property type="entry name" value="METALLOPEPTIDASE M28 FAMILY MEMBER"/>
    <property type="match status" value="1"/>
</dbReference>
<dbReference type="Proteomes" id="UP000677126">
    <property type="component" value="Chromosome"/>
</dbReference>
<evidence type="ECO:0000256" key="5">
    <source>
        <dbReference type="ARBA" id="ARBA00022801"/>
    </source>
</evidence>
<gene>
    <name evidence="8" type="ORF">HT578_20955</name>
</gene>
<dbReference type="Gene3D" id="3.40.630.10">
    <property type="entry name" value="Zn peptidases"/>
    <property type="match status" value="1"/>
</dbReference>
<feature type="domain" description="Peptidase M28" evidence="7">
    <location>
        <begin position="341"/>
        <end position="535"/>
    </location>
</feature>
<protein>
    <submittedName>
        <fullName evidence="8">M28 family peptidase</fullName>
    </submittedName>
</protein>
<evidence type="ECO:0000256" key="2">
    <source>
        <dbReference type="ARBA" id="ARBA00022670"/>
    </source>
</evidence>
<keyword evidence="1" id="KW-0031">Aminopeptidase</keyword>
<dbReference type="InterPro" id="IPR045175">
    <property type="entry name" value="M28_fam"/>
</dbReference>
<dbReference type="SUPFAM" id="SSF53187">
    <property type="entry name" value="Zn-dependent exopeptidases"/>
    <property type="match status" value="1"/>
</dbReference>
<proteinExistence type="predicted"/>
<evidence type="ECO:0000256" key="3">
    <source>
        <dbReference type="ARBA" id="ARBA00022723"/>
    </source>
</evidence>
<dbReference type="PANTHER" id="PTHR12147:SF56">
    <property type="entry name" value="AMINOPEPTIDASE YDR415C-RELATED"/>
    <property type="match status" value="1"/>
</dbReference>
<reference evidence="8 9" key="1">
    <citation type="journal article" date="2021" name="Int. J. Syst. Evol. Microbiol.">
        <title>Novosphingobium decolorationis sp. nov., an aniline blue-decolourizing bacterium isolated from East Pacific sediment.</title>
        <authorList>
            <person name="Chen X."/>
            <person name="Dong B."/>
            <person name="Chen T."/>
            <person name="Ren N."/>
            <person name="Wang J."/>
            <person name="Xu Y."/>
            <person name="Yang J."/>
            <person name="Zhu S."/>
            <person name="Chen J."/>
        </authorList>
    </citation>
    <scope>NUCLEOTIDE SEQUENCE [LARGE SCALE GENOMIC DNA]</scope>
    <source>
        <strain evidence="8 9">502str22</strain>
    </source>
</reference>
<organism evidence="8 9">
    <name type="scientific">Novosphingobium decolorationis</name>
    <dbReference type="NCBI Taxonomy" id="2698673"/>
    <lineage>
        <taxon>Bacteria</taxon>
        <taxon>Pseudomonadati</taxon>
        <taxon>Pseudomonadota</taxon>
        <taxon>Alphaproteobacteria</taxon>
        <taxon>Sphingomonadales</taxon>
        <taxon>Sphingomonadaceae</taxon>
        <taxon>Novosphingobium</taxon>
    </lineage>
</organism>
<keyword evidence="9" id="KW-1185">Reference proteome</keyword>
<evidence type="ECO:0000259" key="7">
    <source>
        <dbReference type="Pfam" id="PF04389"/>
    </source>
</evidence>
<evidence type="ECO:0000313" key="9">
    <source>
        <dbReference type="Proteomes" id="UP000677126"/>
    </source>
</evidence>
<sequence>MRHPGAVRDHPSPVRCKPPLRHRDRLCHEASAASCRTRETSIPSVFVRPFSNAVWLLSAVPVARVDWRVWGRRTLLATLAGLVAVTGAAPLEAASRRGQRALEERLRHHIERLASDEFAGREPGTEGEAKTLRYLGREWFDIGLVSGTNDPANEWFAPVTLVAREPATSSAQFFRGRSTKALTPEDVIVLTSGKRGLARRSPLLFVGNLEAGALTRNELAGRIVVLLDGLGESEAASGARQSAFLEMGAAAVLTVLDGARSFEEVVARRGRSGYALAQDATGGDLEAFISPEAMAGLLNGTGQTLPSLEAKAARADFTPLALGLSASFEATTRSTTIHTHNLIGKLPGRNPDAGAVLFVAHWDHFGTCAEPPAEDTVCNGAIDNASGVAALTEVARALAKGPPLERDVYFLSTTGEEVGLLGAHAFAENPPVPLDGIVAAFNIDSVAIAPAGTPFAIVGKGMTGLDEDIAKVARRAHFDLLDSEDANEFVRRQDGWALLQHDIPAVMVTTAYGDISRMRAFYDSDYHRPSDDLTHGLELGGEVEDVLLLTDLGRWFSDPRNAPLVRGEAP</sequence>
<keyword evidence="4" id="KW-0732">Signal</keyword>
<accession>A0ABX8E9I1</accession>
<evidence type="ECO:0000256" key="4">
    <source>
        <dbReference type="ARBA" id="ARBA00022729"/>
    </source>
</evidence>